<keyword evidence="2" id="KW-0949">S-adenosyl-L-methionine</keyword>
<evidence type="ECO:0000256" key="2">
    <source>
        <dbReference type="ARBA" id="ARBA00022691"/>
    </source>
</evidence>
<gene>
    <name evidence="7" type="ORF">DDZ18_03210</name>
</gene>
<dbReference type="SUPFAM" id="SSF102114">
    <property type="entry name" value="Radical SAM enzymes"/>
    <property type="match status" value="1"/>
</dbReference>
<evidence type="ECO:0000256" key="4">
    <source>
        <dbReference type="ARBA" id="ARBA00023004"/>
    </source>
</evidence>
<dbReference type="Pfam" id="PF04055">
    <property type="entry name" value="Radical_SAM"/>
    <property type="match status" value="1"/>
</dbReference>
<evidence type="ECO:0000256" key="1">
    <source>
        <dbReference type="ARBA" id="ARBA00001966"/>
    </source>
</evidence>
<name>A0A2U2BX87_9PROT</name>
<dbReference type="SFLD" id="SFLDG01067">
    <property type="entry name" value="SPASM/twitch_domain_containing"/>
    <property type="match status" value="1"/>
</dbReference>
<dbReference type="AlphaFoldDB" id="A0A2U2BX87"/>
<dbReference type="InterPro" id="IPR058240">
    <property type="entry name" value="rSAM_sf"/>
</dbReference>
<dbReference type="OrthoDB" id="9782387at2"/>
<feature type="domain" description="Radical SAM core" evidence="6">
    <location>
        <begin position="14"/>
        <end position="187"/>
    </location>
</feature>
<dbReference type="InterPro" id="IPR023867">
    <property type="entry name" value="Sulphatase_maturase_rSAM"/>
</dbReference>
<keyword evidence="5" id="KW-0411">Iron-sulfur</keyword>
<dbReference type="GO" id="GO:0016491">
    <property type="term" value="F:oxidoreductase activity"/>
    <property type="evidence" value="ECO:0007669"/>
    <property type="project" value="InterPro"/>
</dbReference>
<evidence type="ECO:0000256" key="5">
    <source>
        <dbReference type="ARBA" id="ARBA00023014"/>
    </source>
</evidence>
<evidence type="ECO:0000313" key="7">
    <source>
        <dbReference type="EMBL" id="PWE18625.1"/>
    </source>
</evidence>
<protein>
    <recommendedName>
        <fullName evidence="6">Radical SAM core domain-containing protein</fullName>
    </recommendedName>
</protein>
<reference evidence="8" key="1">
    <citation type="submission" date="2018-05" db="EMBL/GenBank/DDBJ databases">
        <authorList>
            <person name="Liu B.-T."/>
        </authorList>
    </citation>
    <scope>NUCLEOTIDE SEQUENCE [LARGE SCALE GENOMIC DNA]</scope>
    <source>
        <strain evidence="8">WD6-1</strain>
    </source>
</reference>
<dbReference type="PANTHER" id="PTHR43273">
    <property type="entry name" value="ANAEROBIC SULFATASE-MATURATING ENZYME HOMOLOG ASLB-RELATED"/>
    <property type="match status" value="1"/>
</dbReference>
<dbReference type="EMBL" id="QEXV01000001">
    <property type="protein sequence ID" value="PWE18625.1"/>
    <property type="molecule type" value="Genomic_DNA"/>
</dbReference>
<proteinExistence type="predicted"/>
<dbReference type="CDD" id="cd01335">
    <property type="entry name" value="Radical_SAM"/>
    <property type="match status" value="1"/>
</dbReference>
<comment type="caution">
    <text evidence="7">The sequence shown here is derived from an EMBL/GenBank/DDBJ whole genome shotgun (WGS) entry which is preliminary data.</text>
</comment>
<accession>A0A2U2BX87</accession>
<evidence type="ECO:0000256" key="3">
    <source>
        <dbReference type="ARBA" id="ARBA00022723"/>
    </source>
</evidence>
<organism evidence="7 8">
    <name type="scientific">Marinicauda salina</name>
    <dbReference type="NCBI Taxonomy" id="2135793"/>
    <lineage>
        <taxon>Bacteria</taxon>
        <taxon>Pseudomonadati</taxon>
        <taxon>Pseudomonadota</taxon>
        <taxon>Alphaproteobacteria</taxon>
        <taxon>Maricaulales</taxon>
        <taxon>Maricaulaceae</taxon>
        <taxon>Marinicauda</taxon>
    </lineage>
</organism>
<evidence type="ECO:0000313" key="8">
    <source>
        <dbReference type="Proteomes" id="UP000245168"/>
    </source>
</evidence>
<comment type="cofactor">
    <cofactor evidence="1">
        <name>[4Fe-4S] cluster</name>
        <dbReference type="ChEBI" id="CHEBI:49883"/>
    </cofactor>
</comment>
<dbReference type="CDD" id="cd21109">
    <property type="entry name" value="SPASM"/>
    <property type="match status" value="1"/>
</dbReference>
<sequence length="388" mass="42741">MVTYAIDWVVKASKLCNLRCRYCYEWEELADPERMSLALWGRVLTAIREHLEAAESWDFHGGAAQADIIWHGGEPLLLPDSYFDAVLSLQREIFPDAWLASGRVRNTMQTNLYKAPEAKLRRLKRAGFNLGVSYDGVPGARLTAGGRETEGRVMENIARARDLGFDPGAIVVVAGHTAPKLVELYEHLRGRVREMKLLPLFNGPDSRPVEACDADDAAIVAAMGDLFDHWLDEGCSMSVDPLERYFAAVLNTRLGLKVRPYDRRRFGDNVMIVNIDGTLRTPGANQAEPPMGDLKTQSIGEILAGAPYAASLDYDDAAREKVCGACRYRGGCNTYPIFANDDGAIARGTCPVARPLMERMDRRLDAIGYDDAALTELFEAVAGGQAPV</sequence>
<keyword evidence="4" id="KW-0408">Iron</keyword>
<dbReference type="GO" id="GO:0046872">
    <property type="term" value="F:metal ion binding"/>
    <property type="evidence" value="ECO:0007669"/>
    <property type="project" value="UniProtKB-KW"/>
</dbReference>
<dbReference type="GO" id="GO:0051536">
    <property type="term" value="F:iron-sulfur cluster binding"/>
    <property type="evidence" value="ECO:0007669"/>
    <property type="project" value="UniProtKB-KW"/>
</dbReference>
<dbReference type="InterPro" id="IPR007197">
    <property type="entry name" value="rSAM"/>
</dbReference>
<dbReference type="SFLD" id="SFLDS00029">
    <property type="entry name" value="Radical_SAM"/>
    <property type="match status" value="1"/>
</dbReference>
<dbReference type="Proteomes" id="UP000245168">
    <property type="component" value="Unassembled WGS sequence"/>
</dbReference>
<evidence type="ECO:0000259" key="6">
    <source>
        <dbReference type="Pfam" id="PF04055"/>
    </source>
</evidence>
<dbReference type="InterPro" id="IPR013785">
    <property type="entry name" value="Aldolase_TIM"/>
</dbReference>
<dbReference type="Gene3D" id="3.20.20.70">
    <property type="entry name" value="Aldolase class I"/>
    <property type="match status" value="1"/>
</dbReference>
<keyword evidence="8" id="KW-1185">Reference proteome</keyword>
<dbReference type="RefSeq" id="WP_109251899.1">
    <property type="nucleotide sequence ID" value="NZ_QEXV01000001.1"/>
</dbReference>
<dbReference type="PANTHER" id="PTHR43273:SF8">
    <property type="entry name" value="RADICAL SAM DOMAIN PROTEIN"/>
    <property type="match status" value="1"/>
</dbReference>
<keyword evidence="3" id="KW-0479">Metal-binding</keyword>